<dbReference type="InterPro" id="IPR026369">
    <property type="entry name" value="CxxC_20_CxxC"/>
</dbReference>
<dbReference type="NCBIfam" id="TIGR04104">
    <property type="entry name" value="cxxc_20_cxxc"/>
    <property type="match status" value="1"/>
</dbReference>
<feature type="transmembrane region" description="Helical" evidence="1">
    <location>
        <begin position="46"/>
        <end position="63"/>
    </location>
</feature>
<sequence length="102" mass="12046">MSIQKCEQCNSEFRWKEIYSSIFLAYKPIICNNCSTKHEIAFSSRFIVVIFTIFPIFLFQFIYSDRLDMPIYFSICLVIAMALVISLFLPFLVKYTKEAKTK</sequence>
<keyword evidence="1" id="KW-0812">Transmembrane</keyword>
<evidence type="ECO:0000256" key="1">
    <source>
        <dbReference type="SAM" id="Phobius"/>
    </source>
</evidence>
<dbReference type="EMBL" id="JAXOFX010000003">
    <property type="protein sequence ID" value="MDZ5471509.1"/>
    <property type="molecule type" value="Genomic_DNA"/>
</dbReference>
<dbReference type="RefSeq" id="WP_322445801.1">
    <property type="nucleotide sequence ID" value="NZ_JAXOFX010000003.1"/>
</dbReference>
<accession>A0ABU5IWH8</accession>
<evidence type="ECO:0000313" key="2">
    <source>
        <dbReference type="EMBL" id="MDZ5471509.1"/>
    </source>
</evidence>
<protein>
    <submittedName>
        <fullName evidence="2">TIGR04104 family putative zinc finger protein</fullName>
    </submittedName>
</protein>
<reference evidence="2 3" key="1">
    <citation type="submission" date="2023-11" db="EMBL/GenBank/DDBJ databases">
        <title>Bacillus jintuensis, isolated from a mudflat on the Beibu Gulf coast.</title>
        <authorList>
            <person name="Li M."/>
        </authorList>
    </citation>
    <scope>NUCLEOTIDE SEQUENCE [LARGE SCALE GENOMIC DNA]</scope>
    <source>
        <strain evidence="2 3">31A1R</strain>
    </source>
</reference>
<comment type="caution">
    <text evidence="2">The sequence shown here is derived from an EMBL/GenBank/DDBJ whole genome shotgun (WGS) entry which is preliminary data.</text>
</comment>
<proteinExistence type="predicted"/>
<name>A0ABU5IWH8_9BACI</name>
<keyword evidence="1" id="KW-0472">Membrane</keyword>
<dbReference type="Proteomes" id="UP001290455">
    <property type="component" value="Unassembled WGS sequence"/>
</dbReference>
<feature type="transmembrane region" description="Helical" evidence="1">
    <location>
        <begin position="69"/>
        <end position="93"/>
    </location>
</feature>
<keyword evidence="3" id="KW-1185">Reference proteome</keyword>
<gene>
    <name evidence="2" type="ORF">SM124_07085</name>
</gene>
<organism evidence="2 3">
    <name type="scientific">Robertmurraya mangrovi</name>
    <dbReference type="NCBI Taxonomy" id="3098077"/>
    <lineage>
        <taxon>Bacteria</taxon>
        <taxon>Bacillati</taxon>
        <taxon>Bacillota</taxon>
        <taxon>Bacilli</taxon>
        <taxon>Bacillales</taxon>
        <taxon>Bacillaceae</taxon>
        <taxon>Robertmurraya</taxon>
    </lineage>
</organism>
<evidence type="ECO:0000313" key="3">
    <source>
        <dbReference type="Proteomes" id="UP001290455"/>
    </source>
</evidence>
<keyword evidence="1" id="KW-1133">Transmembrane helix</keyword>